<evidence type="ECO:0000313" key="5">
    <source>
        <dbReference type="Proteomes" id="UP000586704"/>
    </source>
</evidence>
<dbReference type="AlphaFoldDB" id="A0A7L4ND88"/>
<proteinExistence type="inferred from homology"/>
<gene>
    <name evidence="4" type="primary">Sast</name>
    <name evidence="4" type="ORF">CEYCYA_R01804</name>
</gene>
<dbReference type="EMBL" id="VYZU01056146">
    <property type="protein sequence ID" value="NXY87481.1"/>
    <property type="molecule type" value="Genomic_DNA"/>
</dbReference>
<protein>
    <recommendedName>
        <fullName evidence="2">oleoyl-[acyl-carrier-protein] hydrolase</fullName>
        <ecNumber evidence="2">3.1.2.14</ecNumber>
    </recommendedName>
</protein>
<keyword evidence="5" id="KW-1185">Reference proteome</keyword>
<dbReference type="InterPro" id="IPR029058">
    <property type="entry name" value="AB_hydrolase_fold"/>
</dbReference>
<feature type="non-terminal residue" evidence="4">
    <location>
        <position position="1"/>
    </location>
</feature>
<dbReference type="Pfam" id="PF00975">
    <property type="entry name" value="Thioesterase"/>
    <property type="match status" value="1"/>
</dbReference>
<dbReference type="OrthoDB" id="541883at2759"/>
<feature type="domain" description="Thioesterase" evidence="3">
    <location>
        <begin position="23"/>
        <end position="245"/>
    </location>
</feature>
<sequence>YFFFLGMEDMIVCLYKKPNALCRLICFLWAGGEVSQLAEWGKLFSSSIEVVSVNLTEKKSHENGPLEKDLITIADEMTSVLLEYFQEKPFAIFGHSFGTHTAFAFALQMKEKYGLEPIHLFVSAAYAPHSEAFIHLKSIAICDADNEELATYITLLGGNNTDLLQNEDIKKCATQNFREDFRLLQSLSFKKTENNIPFSCDITCFAGSEDRYYDLKAWHELTSGATSFYQLPGGHFYLLDPPNQTFLVKYITSYMENADL</sequence>
<dbReference type="Gene3D" id="3.40.50.1820">
    <property type="entry name" value="alpha/beta hydrolase"/>
    <property type="match status" value="1"/>
</dbReference>
<dbReference type="SUPFAM" id="SSF53474">
    <property type="entry name" value="alpha/beta-Hydrolases"/>
    <property type="match status" value="1"/>
</dbReference>
<dbReference type="InterPro" id="IPR012223">
    <property type="entry name" value="TEII"/>
</dbReference>
<dbReference type="GO" id="GO:0008610">
    <property type="term" value="P:lipid biosynthetic process"/>
    <property type="evidence" value="ECO:0007669"/>
    <property type="project" value="TreeGrafter"/>
</dbReference>
<feature type="non-terminal residue" evidence="4">
    <location>
        <position position="260"/>
    </location>
</feature>
<evidence type="ECO:0000259" key="3">
    <source>
        <dbReference type="Pfam" id="PF00975"/>
    </source>
</evidence>
<dbReference type="PANTHER" id="PTHR11487:SF0">
    <property type="entry name" value="S-ACYL FATTY ACID SYNTHASE THIOESTERASE, MEDIUM CHAIN"/>
    <property type="match status" value="1"/>
</dbReference>
<dbReference type="Proteomes" id="UP000586704">
    <property type="component" value="Unassembled WGS sequence"/>
</dbReference>
<dbReference type="EC" id="3.1.2.14" evidence="2"/>
<evidence type="ECO:0000256" key="2">
    <source>
        <dbReference type="ARBA" id="ARBA00012480"/>
    </source>
</evidence>
<name>A0A7L4ND88_9AVES</name>
<organism evidence="4 5">
    <name type="scientific">Ceyx cyanopectus</name>
    <name type="common">Indigo-banded kingfisher</name>
    <dbReference type="NCBI Taxonomy" id="390723"/>
    <lineage>
        <taxon>Eukaryota</taxon>
        <taxon>Metazoa</taxon>
        <taxon>Chordata</taxon>
        <taxon>Craniata</taxon>
        <taxon>Vertebrata</taxon>
        <taxon>Euteleostomi</taxon>
        <taxon>Archelosauria</taxon>
        <taxon>Archosauria</taxon>
        <taxon>Dinosauria</taxon>
        <taxon>Saurischia</taxon>
        <taxon>Theropoda</taxon>
        <taxon>Coelurosauria</taxon>
        <taxon>Aves</taxon>
        <taxon>Neognathae</taxon>
        <taxon>Neoaves</taxon>
        <taxon>Telluraves</taxon>
        <taxon>Coraciimorphae</taxon>
        <taxon>Coraciiformes</taxon>
        <taxon>Alcedinidae</taxon>
        <taxon>Ceyx</taxon>
    </lineage>
</organism>
<evidence type="ECO:0000256" key="1">
    <source>
        <dbReference type="ARBA" id="ARBA00007169"/>
    </source>
</evidence>
<dbReference type="GO" id="GO:0032787">
    <property type="term" value="P:monocarboxylic acid metabolic process"/>
    <property type="evidence" value="ECO:0007669"/>
    <property type="project" value="UniProtKB-ARBA"/>
</dbReference>
<evidence type="ECO:0000313" key="4">
    <source>
        <dbReference type="EMBL" id="NXY87481.1"/>
    </source>
</evidence>
<accession>A0A7L4ND88</accession>
<comment type="caution">
    <text evidence="4">The sequence shown here is derived from an EMBL/GenBank/DDBJ whole genome shotgun (WGS) entry which is preliminary data.</text>
</comment>
<dbReference type="InterPro" id="IPR001031">
    <property type="entry name" value="Thioesterase"/>
</dbReference>
<dbReference type="GO" id="GO:0016297">
    <property type="term" value="F:fatty acyl-[ACP] hydrolase activity"/>
    <property type="evidence" value="ECO:0007669"/>
    <property type="project" value="UniProtKB-EC"/>
</dbReference>
<dbReference type="PANTHER" id="PTHR11487">
    <property type="entry name" value="THIOESTERASE"/>
    <property type="match status" value="1"/>
</dbReference>
<reference evidence="4 5" key="1">
    <citation type="submission" date="2020-02" db="EMBL/GenBank/DDBJ databases">
        <title>Bird 10,000 Genomes (B10K) Project - Family phase.</title>
        <authorList>
            <person name="Zhang G."/>
        </authorList>
    </citation>
    <scope>NUCLEOTIDE SEQUENCE [LARGE SCALE GENOMIC DNA]</scope>
    <source>
        <strain evidence="4">B10K-DU-013-51</strain>
        <tissue evidence="4">Mixed tissue sample</tissue>
    </source>
</reference>
<comment type="similarity">
    <text evidence="1">Belongs to the thioesterase family.</text>
</comment>